<protein>
    <submittedName>
        <fullName evidence="10">Cytochrome P450 4V2</fullName>
    </submittedName>
</protein>
<dbReference type="GO" id="GO:0020037">
    <property type="term" value="F:heme binding"/>
    <property type="evidence" value="ECO:0007669"/>
    <property type="project" value="InterPro"/>
</dbReference>
<evidence type="ECO:0000256" key="5">
    <source>
        <dbReference type="ARBA" id="ARBA00022824"/>
    </source>
</evidence>
<gene>
    <name evidence="10" type="ORF">X975_07542</name>
</gene>
<dbReference type="PANTHER" id="PTHR24291:SF189">
    <property type="entry name" value="CYTOCHROME P450 4C3-RELATED"/>
    <property type="match status" value="1"/>
</dbReference>
<dbReference type="Gene3D" id="1.10.630.10">
    <property type="entry name" value="Cytochrome P450"/>
    <property type="match status" value="1"/>
</dbReference>
<keyword evidence="4" id="KW-0349">Heme</keyword>
<keyword evidence="4" id="KW-0479">Metal-binding</keyword>
<dbReference type="GO" id="GO:0005789">
    <property type="term" value="C:endoplasmic reticulum membrane"/>
    <property type="evidence" value="ECO:0007669"/>
    <property type="project" value="UniProtKB-SubCell"/>
</dbReference>
<organism evidence="10 11">
    <name type="scientific">Stegodyphus mimosarum</name>
    <name type="common">African social velvet spider</name>
    <dbReference type="NCBI Taxonomy" id="407821"/>
    <lineage>
        <taxon>Eukaryota</taxon>
        <taxon>Metazoa</taxon>
        <taxon>Ecdysozoa</taxon>
        <taxon>Arthropoda</taxon>
        <taxon>Chelicerata</taxon>
        <taxon>Arachnida</taxon>
        <taxon>Araneae</taxon>
        <taxon>Araneomorphae</taxon>
        <taxon>Entelegynae</taxon>
        <taxon>Eresoidea</taxon>
        <taxon>Eresidae</taxon>
        <taxon>Stegodyphus</taxon>
    </lineage>
</organism>
<evidence type="ECO:0000256" key="1">
    <source>
        <dbReference type="ARBA" id="ARBA00001971"/>
    </source>
</evidence>
<comment type="similarity">
    <text evidence="3">Belongs to the cytochrome P450 family.</text>
</comment>
<dbReference type="InterPro" id="IPR036396">
    <property type="entry name" value="Cyt_P450_sf"/>
</dbReference>
<evidence type="ECO:0000256" key="3">
    <source>
        <dbReference type="ARBA" id="ARBA00010617"/>
    </source>
</evidence>
<keyword evidence="7" id="KW-0503">Monooxygenase</keyword>
<keyword evidence="7" id="KW-0560">Oxidoreductase</keyword>
<dbReference type="InterPro" id="IPR050196">
    <property type="entry name" value="Cytochrome_P450_Monoox"/>
</dbReference>
<dbReference type="GO" id="GO:0004497">
    <property type="term" value="F:monooxygenase activity"/>
    <property type="evidence" value="ECO:0007669"/>
    <property type="project" value="UniProtKB-KW"/>
</dbReference>
<dbReference type="Pfam" id="PF00067">
    <property type="entry name" value="p450"/>
    <property type="match status" value="1"/>
</dbReference>
<keyword evidence="8 9" id="KW-0472">Membrane</keyword>
<dbReference type="InterPro" id="IPR001128">
    <property type="entry name" value="Cyt_P450"/>
</dbReference>
<evidence type="ECO:0000313" key="11">
    <source>
        <dbReference type="Proteomes" id="UP000054359"/>
    </source>
</evidence>
<dbReference type="GO" id="GO:0005506">
    <property type="term" value="F:iron ion binding"/>
    <property type="evidence" value="ECO:0007669"/>
    <property type="project" value="InterPro"/>
</dbReference>
<keyword evidence="5" id="KW-0256">Endoplasmic reticulum</keyword>
<keyword evidence="11" id="KW-1185">Reference proteome</keyword>
<comment type="cofactor">
    <cofactor evidence="1">
        <name>heme</name>
        <dbReference type="ChEBI" id="CHEBI:30413"/>
    </cofactor>
</comment>
<proteinExistence type="inferred from homology"/>
<dbReference type="OMA" id="HIHIVLA"/>
<dbReference type="EMBL" id="KK115494">
    <property type="protein sequence ID" value="KFM65254.1"/>
    <property type="molecule type" value="Genomic_DNA"/>
</dbReference>
<dbReference type="STRING" id="407821.A0A087TJG5"/>
<feature type="transmembrane region" description="Helical" evidence="9">
    <location>
        <begin position="12"/>
        <end position="31"/>
    </location>
</feature>
<dbReference type="PANTHER" id="PTHR24291">
    <property type="entry name" value="CYTOCHROME P450 FAMILY 4"/>
    <property type="match status" value="1"/>
</dbReference>
<evidence type="ECO:0000256" key="8">
    <source>
        <dbReference type="ARBA" id="ARBA00023136"/>
    </source>
</evidence>
<evidence type="ECO:0000313" key="10">
    <source>
        <dbReference type="EMBL" id="KFM65254.1"/>
    </source>
</evidence>
<dbReference type="OrthoDB" id="6427381at2759"/>
<evidence type="ECO:0000256" key="7">
    <source>
        <dbReference type="ARBA" id="ARBA00023033"/>
    </source>
</evidence>
<evidence type="ECO:0000256" key="2">
    <source>
        <dbReference type="ARBA" id="ARBA00004586"/>
    </source>
</evidence>
<sequence>MSHMREYSQLALYLYNILRILLLVTALYLLIGVYLRRRHLVKIVNKLPALRLRFYWIFGHIHIVLAWRFRKTEVSPHVHDLLAFNGYTQIFRKENVVNLWQFYIPFITVYKADSVEMILNHSTQLKKAWFYDLLHPWLGLGLLTSYNTKWKNRRKMLTPAFHFNILHDFLPVMNKESSILVDVLKKYTTENYVEIVPLITKCSLDIICGTILGAEICAQTDENCPYLNALTK</sequence>
<keyword evidence="9" id="KW-1133">Transmembrane helix</keyword>
<feature type="non-terminal residue" evidence="10">
    <location>
        <position position="232"/>
    </location>
</feature>
<evidence type="ECO:0000256" key="9">
    <source>
        <dbReference type="SAM" id="Phobius"/>
    </source>
</evidence>
<accession>A0A087TJG5</accession>
<evidence type="ECO:0000256" key="4">
    <source>
        <dbReference type="ARBA" id="ARBA00022617"/>
    </source>
</evidence>
<comment type="subcellular location">
    <subcellularLocation>
        <location evidence="2">Endoplasmic reticulum membrane</location>
    </subcellularLocation>
</comment>
<dbReference type="Proteomes" id="UP000054359">
    <property type="component" value="Unassembled WGS sequence"/>
</dbReference>
<dbReference type="SUPFAM" id="SSF48264">
    <property type="entry name" value="Cytochrome P450"/>
    <property type="match status" value="1"/>
</dbReference>
<dbReference type="GO" id="GO:0016705">
    <property type="term" value="F:oxidoreductase activity, acting on paired donors, with incorporation or reduction of molecular oxygen"/>
    <property type="evidence" value="ECO:0007669"/>
    <property type="project" value="InterPro"/>
</dbReference>
<evidence type="ECO:0000256" key="6">
    <source>
        <dbReference type="ARBA" id="ARBA00023004"/>
    </source>
</evidence>
<reference evidence="10 11" key="1">
    <citation type="submission" date="2013-11" db="EMBL/GenBank/DDBJ databases">
        <title>Genome sequencing of Stegodyphus mimosarum.</title>
        <authorList>
            <person name="Bechsgaard J."/>
        </authorList>
    </citation>
    <scope>NUCLEOTIDE SEQUENCE [LARGE SCALE GENOMIC DNA]</scope>
</reference>
<name>A0A087TJG5_STEMI</name>
<keyword evidence="6" id="KW-0408">Iron</keyword>
<dbReference type="AlphaFoldDB" id="A0A087TJG5"/>
<keyword evidence="9" id="KW-0812">Transmembrane</keyword>